<sequence length="711" mass="82315">MSGWTTKGYLACPICNEDASSQSLRSKIGYMGARRFLPKNHRWRKSKLFNGEVESRSRPLELTGEEILRQIESGAYKLPGKHPNNRKRQRGENPILNWTKRSILFELPYWKTLKLRHCLDVMHIEKNIFDNLIGTLLGVDGKSKDTEKARRDLEDMRIRKELHLKKRADGSFEKPPALYTLSPIERLCFLDFLKSIKYPDGYAANISSCVSTQGGKLIGLKTHDCHILLQRLLPIGMRGFLNEEISTALFELGNFFQQLCSKTLKVEDLDKLEDHIILVLCKLEKIFPPAFFDVMVHLAVHLPREAKLGGPVHYRWMYPIERLLGVLKHFVGNKARPEGSIAEAYVSKECTTFCSMYLDGIETVFNREERNNDGGECGPGLEVFTQSVRPFGLIPRAPDVPINQHEMAHWFVLFNSSEVEPYLEEHKSLLASGSADDIAKRQRKEFPKWFKERMNDLRRQGSPEATDELWSLAHGPGALINTYSGCISNGVRFHTNERDNRHRSQNSGLVVEGDHDNHAINFYGHLTKVWEMTYLFRHRVILFQCEWFNTGTDRTLRIDPHSTSVDIRSRWYKDDPFVLPSQVQQVFYLNDTKLGENWRVVERFERRGIWNVPEMDDFKANNAPNDEFQQEETTKFVPVVEDLITTPLHRNDIEPEIILEGSCRKRARAENVEVDEFICDADDEDELLDEHDKENEDEFDTDFDTDLDIEP</sequence>
<accession>A0ACB7XUZ4</accession>
<reference evidence="1 2" key="1">
    <citation type="journal article" date="2021" name="Hortic Res">
        <title>High-quality reference genome and annotation aids understanding of berry development for evergreen blueberry (Vaccinium darrowii).</title>
        <authorList>
            <person name="Yu J."/>
            <person name="Hulse-Kemp A.M."/>
            <person name="Babiker E."/>
            <person name="Staton M."/>
        </authorList>
    </citation>
    <scope>NUCLEOTIDE SEQUENCE [LARGE SCALE GENOMIC DNA]</scope>
    <source>
        <strain evidence="2">cv. NJ 8807/NJ 8810</strain>
        <tissue evidence="1">Young leaf</tissue>
    </source>
</reference>
<proteinExistence type="predicted"/>
<evidence type="ECO:0000313" key="2">
    <source>
        <dbReference type="Proteomes" id="UP000828048"/>
    </source>
</evidence>
<keyword evidence="2" id="KW-1185">Reference proteome</keyword>
<dbReference type="Proteomes" id="UP000828048">
    <property type="component" value="Chromosome 1"/>
</dbReference>
<comment type="caution">
    <text evidence="1">The sequence shown here is derived from an EMBL/GenBank/DDBJ whole genome shotgun (WGS) entry which is preliminary data.</text>
</comment>
<protein>
    <submittedName>
        <fullName evidence="1">Uncharacterized protein</fullName>
    </submittedName>
</protein>
<gene>
    <name evidence="1" type="ORF">Vadar_027207</name>
</gene>
<organism evidence="1 2">
    <name type="scientific">Vaccinium darrowii</name>
    <dbReference type="NCBI Taxonomy" id="229202"/>
    <lineage>
        <taxon>Eukaryota</taxon>
        <taxon>Viridiplantae</taxon>
        <taxon>Streptophyta</taxon>
        <taxon>Embryophyta</taxon>
        <taxon>Tracheophyta</taxon>
        <taxon>Spermatophyta</taxon>
        <taxon>Magnoliopsida</taxon>
        <taxon>eudicotyledons</taxon>
        <taxon>Gunneridae</taxon>
        <taxon>Pentapetalae</taxon>
        <taxon>asterids</taxon>
        <taxon>Ericales</taxon>
        <taxon>Ericaceae</taxon>
        <taxon>Vaccinioideae</taxon>
        <taxon>Vaccinieae</taxon>
        <taxon>Vaccinium</taxon>
    </lineage>
</organism>
<evidence type="ECO:0000313" key="1">
    <source>
        <dbReference type="EMBL" id="KAH7844365.1"/>
    </source>
</evidence>
<name>A0ACB7XUZ4_9ERIC</name>
<dbReference type="EMBL" id="CM037151">
    <property type="protein sequence ID" value="KAH7844365.1"/>
    <property type="molecule type" value="Genomic_DNA"/>
</dbReference>